<name>A0AAV0QWT4_9ROSI</name>
<accession>A0AAV0QWT4</accession>
<reference evidence="3" key="1">
    <citation type="submission" date="2022-08" db="EMBL/GenBank/DDBJ databases">
        <authorList>
            <person name="Gutierrez-Valencia J."/>
        </authorList>
    </citation>
    <scope>NUCLEOTIDE SEQUENCE</scope>
</reference>
<evidence type="ECO:0000313" key="4">
    <source>
        <dbReference type="Proteomes" id="UP001154282"/>
    </source>
</evidence>
<gene>
    <name evidence="3" type="ORF">LITE_LOCUS45354</name>
</gene>
<dbReference type="InterPro" id="IPR029058">
    <property type="entry name" value="AB_hydrolase_fold"/>
</dbReference>
<dbReference type="Proteomes" id="UP001154282">
    <property type="component" value="Unassembled WGS sequence"/>
</dbReference>
<dbReference type="Gene3D" id="3.40.50.1820">
    <property type="entry name" value="alpha/beta hydrolase"/>
    <property type="match status" value="2"/>
</dbReference>
<feature type="domain" description="AB hydrolase-1" evidence="2">
    <location>
        <begin position="67"/>
        <end position="304"/>
    </location>
</feature>
<evidence type="ECO:0000313" key="3">
    <source>
        <dbReference type="EMBL" id="CAI0549940.1"/>
    </source>
</evidence>
<dbReference type="Pfam" id="PF12697">
    <property type="entry name" value="Abhydrolase_6"/>
    <property type="match status" value="1"/>
</dbReference>
<sequence>MLAQILAVLLIGLLAWALNKSLRAPPPMICGTPGGPPVTATRMKLRDGRHLAYQENGVPKEEAKHKIVFVHGFTSNRLDPMIVTNEAVRELGVYVVTFDRPGYGESDPDPNRTPKSLALDIEELADYLGLGSKLAGAALVAPVINYWWPSFPAKLANEAYKLQLPQDQWALRIAHYAPWLTYWWNTQKLFPSSAVIARRPETLSRQDLELVSRYGEGRYGFFQEVATQQGAYESLHRDMKIGFGKWEFDPMAMENPLPNDEGKVHLWQGDEDKKVPVDLQRFIAKKLPWIQYHELPGAGHALHYVPGMIEGVLRALLVGEEGK</sequence>
<keyword evidence="1" id="KW-0732">Signal</keyword>
<dbReference type="AlphaFoldDB" id="A0AAV0QWT4"/>
<evidence type="ECO:0000259" key="2">
    <source>
        <dbReference type="Pfam" id="PF12697"/>
    </source>
</evidence>
<protein>
    <recommendedName>
        <fullName evidence="2">AB hydrolase-1 domain-containing protein</fullName>
    </recommendedName>
</protein>
<organism evidence="3 4">
    <name type="scientific">Linum tenue</name>
    <dbReference type="NCBI Taxonomy" id="586396"/>
    <lineage>
        <taxon>Eukaryota</taxon>
        <taxon>Viridiplantae</taxon>
        <taxon>Streptophyta</taxon>
        <taxon>Embryophyta</taxon>
        <taxon>Tracheophyta</taxon>
        <taxon>Spermatophyta</taxon>
        <taxon>Magnoliopsida</taxon>
        <taxon>eudicotyledons</taxon>
        <taxon>Gunneridae</taxon>
        <taxon>Pentapetalae</taxon>
        <taxon>rosids</taxon>
        <taxon>fabids</taxon>
        <taxon>Malpighiales</taxon>
        <taxon>Linaceae</taxon>
        <taxon>Linum</taxon>
    </lineage>
</organism>
<dbReference type="SUPFAM" id="SSF53474">
    <property type="entry name" value="alpha/beta-Hydrolases"/>
    <property type="match status" value="1"/>
</dbReference>
<proteinExistence type="predicted"/>
<evidence type="ECO:0000256" key="1">
    <source>
        <dbReference type="SAM" id="SignalP"/>
    </source>
</evidence>
<dbReference type="PANTHER" id="PTHR45763">
    <property type="entry name" value="HYDROLASE, ALPHA/BETA FOLD FAMILY PROTEIN, EXPRESSED-RELATED"/>
    <property type="match status" value="1"/>
</dbReference>
<dbReference type="EMBL" id="CAMGYJ010000010">
    <property type="protein sequence ID" value="CAI0549940.1"/>
    <property type="molecule type" value="Genomic_DNA"/>
</dbReference>
<dbReference type="InterPro" id="IPR000073">
    <property type="entry name" value="AB_hydrolase_1"/>
</dbReference>
<keyword evidence="4" id="KW-1185">Reference proteome</keyword>
<dbReference type="PANTHER" id="PTHR45763:SF51">
    <property type="entry name" value="ALPHA_BETA-HYDROLASES SUPERFAMILY PROTEIN"/>
    <property type="match status" value="1"/>
</dbReference>
<feature type="signal peptide" evidence="1">
    <location>
        <begin position="1"/>
        <end position="17"/>
    </location>
</feature>
<comment type="caution">
    <text evidence="3">The sequence shown here is derived from an EMBL/GenBank/DDBJ whole genome shotgun (WGS) entry which is preliminary data.</text>
</comment>
<feature type="chain" id="PRO_5043751427" description="AB hydrolase-1 domain-containing protein" evidence="1">
    <location>
        <begin position="18"/>
        <end position="323"/>
    </location>
</feature>